<gene>
    <name evidence="5" type="ORF">BN1205_032470</name>
</gene>
<accession>A0A0F7UYF3</accession>
<dbReference type="InterPro" id="IPR002048">
    <property type="entry name" value="EF_hand_dom"/>
</dbReference>
<evidence type="ECO:0000313" key="5">
    <source>
        <dbReference type="EMBL" id="CEL73013.1"/>
    </source>
</evidence>
<feature type="domain" description="EF-hand" evidence="4">
    <location>
        <begin position="55"/>
        <end position="90"/>
    </location>
</feature>
<dbReference type="InterPro" id="IPR011992">
    <property type="entry name" value="EF-hand-dom_pair"/>
</dbReference>
<name>A0A0F7UYF3_TOXGV</name>
<dbReference type="AlphaFoldDB" id="A0A0F7UYF3"/>
<dbReference type="GO" id="GO:0005509">
    <property type="term" value="F:calcium ion binding"/>
    <property type="evidence" value="ECO:0007669"/>
    <property type="project" value="InterPro"/>
</dbReference>
<reference evidence="5" key="1">
    <citation type="journal article" date="2015" name="PLoS ONE">
        <title>Comprehensive Evaluation of Toxoplasma gondii VEG and Neospora caninum LIV Genomes with Tachyzoite Stage Transcriptome and Proteome Defines Novel Transcript Features.</title>
        <authorList>
            <person name="Ramaprasad A."/>
            <person name="Mourier T."/>
            <person name="Naeem R."/>
            <person name="Malas T.B."/>
            <person name="Moussa E."/>
            <person name="Panigrahi A."/>
            <person name="Vermont S.J."/>
            <person name="Otto T.D."/>
            <person name="Wastling J."/>
            <person name="Pain A."/>
        </authorList>
    </citation>
    <scope>NUCLEOTIDE SEQUENCE</scope>
    <source>
        <strain evidence="5">VEG</strain>
    </source>
</reference>
<dbReference type="SMART" id="SM00054">
    <property type="entry name" value="EFh"/>
    <property type="match status" value="7"/>
</dbReference>
<dbReference type="Pfam" id="PF13499">
    <property type="entry name" value="EF-hand_7"/>
    <property type="match status" value="2"/>
</dbReference>
<proteinExistence type="predicted"/>
<sequence>MYFVCLSMQQEILRRSLAETPRFEPYSAFSALDRERKGFISQDFSVFLKANGQHFSENDFRNLVERLDVNADGRVGVHDFATAVKPLDKLSLSVETSRVQNKSAGLEKDAAECLALFLANEIKLREDHRRRISLLFAQKDFSIHEAFNLFDCDLTGFITIGHVLEVFQDHTMPLTEEEAVVLFWRLDRDRDGFLSFTDFAGIFFPPCEVRKLRLPQFTDVTPPRLLFTKIKLETILGRNVVDLPSDYICVNHIRLGDRQGTRRPVLISERRLADPHALDAFVTHNRSYEAPDIPAKTPLTPPTCCEFCRAASLIYPTKRAVFIWPEIPFLRACGDEGPCSKAMAVAFEVDICAAREVEKCRKELAMRQDFSLAQLWKLFDPNSRGFATNFELRRTLASLGIPLSIRVVNLFLRRYGSAATGASKRITYAGMCDAVMPQDAHASHQLRNRVAKSGSSAFSRVTLFHLLELLKMLVQAEVLAESIRHVFASSTMFAPLRKLDPDNHGVICSKALTDYLKSMGVFATQNEISNLLARGEDHTRDGDCELEHQLDRLRQRLCEYECFSPHAAFRAVDSFGNGYLTATGLPRMKSTLHHSKPFRVAWMMRCMYRFLNALMPVDAAIRSSLISRGDCGLHEHLPHDCCFLLANLLMKEIEVNRELEVRRKVLFSRPDFKLLLAFRYLEEPSAGQVTPASLAEVSEAHNHHLTACDLELIFRRMDRHCSVGQTSCPASGKNEFLPDVSRVLARSLSPPLCTDRPYRSLGSYARSLSRRNCPGIRSPRCSPTREVTHAFEHQIEMERKLDKYRKSLSMRPDFNLLDFWRLFDTAGKGYSTAREVEDAMSALHVHVTPHEAHLFIKQYSKAGDGKIRYVDICNAFMPKDQRYADIMQNRLPDYRQYQCMSPQKHMSTETRNLVAEVFHLLVVSEVQSESMRHQFASQNLWQTFKLLDKDNDGYITVDEFKSALRDNNVYASENEAKALLARYDTSMDGRVSYAEFVNELGVTRCPRNVCKFACTCPV</sequence>
<feature type="domain" description="EF-hand" evidence="4">
    <location>
        <begin position="971"/>
        <end position="1006"/>
    </location>
</feature>
<dbReference type="PANTHER" id="PTHR34524">
    <property type="entry name" value="CALCYPHOSIN"/>
    <property type="match status" value="1"/>
</dbReference>
<dbReference type="PROSITE" id="PS50222">
    <property type="entry name" value="EF_HAND_2"/>
    <property type="match status" value="3"/>
</dbReference>
<dbReference type="EMBL" id="LN714494">
    <property type="protein sequence ID" value="CEL73013.1"/>
    <property type="molecule type" value="Genomic_DNA"/>
</dbReference>
<keyword evidence="3" id="KW-0106">Calcium</keyword>
<dbReference type="InterPro" id="IPR051581">
    <property type="entry name" value="Ca-bind"/>
</dbReference>
<protein>
    <submittedName>
        <fullName evidence="5">EF hand domain-containing protein</fullName>
    </submittedName>
</protein>
<evidence type="ECO:0000256" key="3">
    <source>
        <dbReference type="ARBA" id="ARBA00022837"/>
    </source>
</evidence>
<keyword evidence="2" id="KW-0677">Repeat</keyword>
<dbReference type="InterPro" id="IPR018247">
    <property type="entry name" value="EF_Hand_1_Ca_BS"/>
</dbReference>
<dbReference type="Gene3D" id="1.10.238.10">
    <property type="entry name" value="EF-hand"/>
    <property type="match status" value="5"/>
</dbReference>
<dbReference type="SUPFAM" id="SSF47473">
    <property type="entry name" value="EF-hand"/>
    <property type="match status" value="4"/>
</dbReference>
<keyword evidence="1" id="KW-0479">Metal-binding</keyword>
<dbReference type="PROSITE" id="PS00018">
    <property type="entry name" value="EF_HAND_1"/>
    <property type="match status" value="4"/>
</dbReference>
<feature type="domain" description="EF-hand" evidence="4">
    <location>
        <begin position="935"/>
        <end position="970"/>
    </location>
</feature>
<evidence type="ECO:0000256" key="2">
    <source>
        <dbReference type="ARBA" id="ARBA00022737"/>
    </source>
</evidence>
<dbReference type="CDD" id="cd00051">
    <property type="entry name" value="EFh"/>
    <property type="match status" value="3"/>
</dbReference>
<evidence type="ECO:0000256" key="1">
    <source>
        <dbReference type="ARBA" id="ARBA00022723"/>
    </source>
</evidence>
<evidence type="ECO:0000259" key="4">
    <source>
        <dbReference type="PROSITE" id="PS50222"/>
    </source>
</evidence>
<dbReference type="PANTHER" id="PTHR34524:SF6">
    <property type="entry name" value="CALCYPHOSINE LIKE"/>
    <property type="match status" value="1"/>
</dbReference>
<organism evidence="5">
    <name type="scientific">Toxoplasma gondii (strain ATCC 50861 / VEG)</name>
    <dbReference type="NCBI Taxonomy" id="432359"/>
    <lineage>
        <taxon>Eukaryota</taxon>
        <taxon>Sar</taxon>
        <taxon>Alveolata</taxon>
        <taxon>Apicomplexa</taxon>
        <taxon>Conoidasida</taxon>
        <taxon>Coccidia</taxon>
        <taxon>Eucoccidiorida</taxon>
        <taxon>Eimeriorina</taxon>
        <taxon>Sarcocystidae</taxon>
        <taxon>Toxoplasma</taxon>
    </lineage>
</organism>